<dbReference type="RefSeq" id="WP_184863638.1">
    <property type="nucleotide sequence ID" value="NZ_JACHLK010000016.1"/>
</dbReference>
<feature type="domain" description="PAC" evidence="6">
    <location>
        <begin position="553"/>
        <end position="605"/>
    </location>
</feature>
<dbReference type="CDD" id="cd00130">
    <property type="entry name" value="PAS"/>
    <property type="match status" value="1"/>
</dbReference>
<dbReference type="InterPro" id="IPR029787">
    <property type="entry name" value="Nucleotide_cyclase"/>
</dbReference>
<evidence type="ECO:0000256" key="3">
    <source>
        <dbReference type="PROSITE-ProRule" id="PRU00169"/>
    </source>
</evidence>
<evidence type="ECO:0000259" key="8">
    <source>
        <dbReference type="PROSITE" id="PS50887"/>
    </source>
</evidence>
<dbReference type="InterPro" id="IPR003018">
    <property type="entry name" value="GAF"/>
</dbReference>
<dbReference type="PROSITE" id="PS50883">
    <property type="entry name" value="EAL"/>
    <property type="match status" value="1"/>
</dbReference>
<dbReference type="Gene3D" id="3.20.20.450">
    <property type="entry name" value="EAL domain"/>
    <property type="match status" value="1"/>
</dbReference>
<dbReference type="InterPro" id="IPR000160">
    <property type="entry name" value="GGDEF_dom"/>
</dbReference>
<dbReference type="InterPro" id="IPR000014">
    <property type="entry name" value="PAS"/>
</dbReference>
<dbReference type="SMART" id="SM00448">
    <property type="entry name" value="REC"/>
    <property type="match status" value="1"/>
</dbReference>
<dbReference type="PROSITE" id="PS50113">
    <property type="entry name" value="PAC"/>
    <property type="match status" value="2"/>
</dbReference>
<keyword evidence="2" id="KW-0418">Kinase</keyword>
<dbReference type="Gene3D" id="3.30.450.20">
    <property type="entry name" value="PAS domain"/>
    <property type="match status" value="2"/>
</dbReference>
<dbReference type="InterPro" id="IPR029016">
    <property type="entry name" value="GAF-like_dom_sf"/>
</dbReference>
<dbReference type="SMART" id="SM00052">
    <property type="entry name" value="EAL"/>
    <property type="match status" value="1"/>
</dbReference>
<dbReference type="CDD" id="cd01949">
    <property type="entry name" value="GGDEF"/>
    <property type="match status" value="1"/>
</dbReference>
<dbReference type="CDD" id="cd01948">
    <property type="entry name" value="EAL"/>
    <property type="match status" value="1"/>
</dbReference>
<keyword evidence="10" id="KW-1185">Reference proteome</keyword>
<dbReference type="SUPFAM" id="SSF141868">
    <property type="entry name" value="EAL domain-like"/>
    <property type="match status" value="1"/>
</dbReference>
<dbReference type="PROSITE" id="PS50112">
    <property type="entry name" value="PAS"/>
    <property type="match status" value="1"/>
</dbReference>
<dbReference type="SUPFAM" id="SSF55073">
    <property type="entry name" value="Nucleotide cyclase"/>
    <property type="match status" value="1"/>
</dbReference>
<gene>
    <name evidence="9" type="ORF">HNP48_005751</name>
</gene>
<reference evidence="9 10" key="1">
    <citation type="submission" date="2020-08" db="EMBL/GenBank/DDBJ databases">
        <title>Functional genomics of gut bacteria from endangered species of beetles.</title>
        <authorList>
            <person name="Carlos-Shanley C."/>
        </authorList>
    </citation>
    <scope>NUCLEOTIDE SEQUENCE [LARGE SCALE GENOMIC DNA]</scope>
    <source>
        <strain evidence="9 10">S00198</strain>
    </source>
</reference>
<dbReference type="Gene3D" id="3.30.70.270">
    <property type="match status" value="1"/>
</dbReference>
<dbReference type="InterPro" id="IPR035965">
    <property type="entry name" value="PAS-like_dom_sf"/>
</dbReference>
<sequence length="1220" mass="134694">MAKILIVDDQAPNRALIVTLVHHAGHEALEAADGADALQLVRAERPALVISDILMPTMDGYEFVRQLRADPALAATRVIFYSAYYQGEEARSLALAGGVSEVLVKPCEPQDILSAIERTLAQAAQASRDGPLAQEQAFRTQHLRLVTDKLRGNVVELEATNRRLAALTELNLQLASERDPVVLLTKVCAGARELIGAQYAVLCAVRKPGEASLVCTSGIDPGLARSLPAPDASSGLLGRLQLERRSQRLLNPGGDPTMAGLPPGYPPLYCALEAPVASLASSYGWICLANKQGAEHFSAEDERILSILAAQVGRIYENGSLYLEVQRHAEQLHIEVIERRRALEELRASEAGLHRAQLLAKITHIISGPGGRFESWPATLAQMLRREPDAMPASAREWITMVYADDRALVRGMALKAVREGVRMDFTYRLWRADGALLHLRQVMEPLHEDGAATEELRWFNTIQDVTAQKRAEEALRESDRRFNELLDKVEMASLMLDRNGCITYCNDCLLRLSGWERGEIFGRNWFELFLPPGMDGMQRVFEDMLADRPATWHFEQEILTRAGGRRLVYWNNTVLRSVDGEAMGIACLGEDITERREAEHKIKRLNRVYAVLSGISTLLVRMRSRQELFAQSCDIAVRHGQFRMAWIGRVDRAAQQVIPMAISGSDPDFFDDIAGRLSYADEPSGMYSLTATVVREKRALVCDRVEGDPRVLLPAKLLARSVASMAVLPLMVAHEVVGVMALFSDEASFFDATEMKLLGELAGDISFALDHLEKADRLNYLAYYDDITTLPNRTLFLDRVNQHMRAREGHRPQAAPFLGVALIDVNRFRIVNDTLGRSLGDELLKLVAQRLQLHASAMDMLARIGVNSFGVAVCEARDASAVAMAVDHLMRACFDEPFQLGQQELRITAKAGVALFPMDGGDAEGLLRNAEAALKKAKASADALLFYTSEMNLRVAEVLSLENQLREALERGEFVLHYQPKLHLASGQVTGAEALIRWNDPRRGLVPPGQFIPILEETGLIYEVGRWALGQALADNLRWRAAGLAPIRVAVNVSFLQLRHRAFIEQVRSAVAHDPQAATGLELEITESMVMDDVEHSTQSLHAIREMGITVAMDDFGTGFSSLSYLARLPLDTLKIDRSFILHLAAGPKSSALVSTIINLGHSLGLKVVAEGVETEEQSALLALLGCDEIQGFFYSRPVPADLFGQQFLRSLQPDAPAL</sequence>
<evidence type="ECO:0000313" key="10">
    <source>
        <dbReference type="Proteomes" id="UP000575083"/>
    </source>
</evidence>
<dbReference type="PANTHER" id="PTHR44757:SF2">
    <property type="entry name" value="BIOFILM ARCHITECTURE MAINTENANCE PROTEIN MBAA"/>
    <property type="match status" value="1"/>
</dbReference>
<dbReference type="SUPFAM" id="SSF52172">
    <property type="entry name" value="CheY-like"/>
    <property type="match status" value="1"/>
</dbReference>
<feature type="domain" description="Response regulatory" evidence="4">
    <location>
        <begin position="3"/>
        <end position="120"/>
    </location>
</feature>
<organism evidence="9 10">
    <name type="scientific">Acidovorax soli</name>
    <dbReference type="NCBI Taxonomy" id="592050"/>
    <lineage>
        <taxon>Bacteria</taxon>
        <taxon>Pseudomonadati</taxon>
        <taxon>Pseudomonadota</taxon>
        <taxon>Betaproteobacteria</taxon>
        <taxon>Burkholderiales</taxon>
        <taxon>Comamonadaceae</taxon>
        <taxon>Acidovorax</taxon>
    </lineage>
</organism>
<dbReference type="SMART" id="SM00065">
    <property type="entry name" value="GAF"/>
    <property type="match status" value="2"/>
</dbReference>
<dbReference type="Pfam" id="PF00990">
    <property type="entry name" value="GGDEF"/>
    <property type="match status" value="1"/>
</dbReference>
<dbReference type="InterPro" id="IPR013656">
    <property type="entry name" value="PAS_4"/>
</dbReference>
<dbReference type="Gene3D" id="3.40.50.2300">
    <property type="match status" value="1"/>
</dbReference>
<dbReference type="Pfam" id="PF13185">
    <property type="entry name" value="GAF_2"/>
    <property type="match status" value="2"/>
</dbReference>
<dbReference type="FunFam" id="3.20.20.450:FF:000001">
    <property type="entry name" value="Cyclic di-GMP phosphodiesterase yahA"/>
    <property type="match status" value="1"/>
</dbReference>
<dbReference type="NCBIfam" id="TIGR00254">
    <property type="entry name" value="GGDEF"/>
    <property type="match status" value="1"/>
</dbReference>
<evidence type="ECO:0000259" key="4">
    <source>
        <dbReference type="PROSITE" id="PS50110"/>
    </source>
</evidence>
<feature type="modified residue" description="4-aspartylphosphate" evidence="3">
    <location>
        <position position="52"/>
    </location>
</feature>
<keyword evidence="3" id="KW-0597">Phosphoprotein</keyword>
<protein>
    <submittedName>
        <fullName evidence="9">Diguanylate cyclase (GGDEF)-like protein/PAS domain S-box-containing protein</fullName>
    </submittedName>
</protein>
<dbReference type="SUPFAM" id="SSF55781">
    <property type="entry name" value="GAF domain-like"/>
    <property type="match status" value="2"/>
</dbReference>
<dbReference type="Gene3D" id="3.30.450.40">
    <property type="match status" value="2"/>
</dbReference>
<dbReference type="Proteomes" id="UP000575083">
    <property type="component" value="Unassembled WGS sequence"/>
</dbReference>
<dbReference type="PROSITE" id="PS50110">
    <property type="entry name" value="RESPONSE_REGULATORY"/>
    <property type="match status" value="1"/>
</dbReference>
<dbReference type="GO" id="GO:0000160">
    <property type="term" value="P:phosphorelay signal transduction system"/>
    <property type="evidence" value="ECO:0007669"/>
    <property type="project" value="InterPro"/>
</dbReference>
<dbReference type="InterPro" id="IPR001633">
    <property type="entry name" value="EAL_dom"/>
</dbReference>
<dbReference type="InterPro" id="IPR000700">
    <property type="entry name" value="PAS-assoc_C"/>
</dbReference>
<dbReference type="InterPro" id="IPR001610">
    <property type="entry name" value="PAC"/>
</dbReference>
<dbReference type="Pfam" id="PF08448">
    <property type="entry name" value="PAS_4"/>
    <property type="match status" value="1"/>
</dbReference>
<dbReference type="PANTHER" id="PTHR44757">
    <property type="entry name" value="DIGUANYLATE CYCLASE DGCP"/>
    <property type="match status" value="1"/>
</dbReference>
<keyword evidence="1" id="KW-0808">Transferase</keyword>
<comment type="caution">
    <text evidence="9">The sequence shown here is derived from an EMBL/GenBank/DDBJ whole genome shotgun (WGS) entry which is preliminary data.</text>
</comment>
<dbReference type="InterPro" id="IPR035919">
    <property type="entry name" value="EAL_sf"/>
</dbReference>
<dbReference type="Pfam" id="PF00072">
    <property type="entry name" value="Response_reg"/>
    <property type="match status" value="1"/>
</dbReference>
<dbReference type="InterPro" id="IPR043128">
    <property type="entry name" value="Rev_trsase/Diguanyl_cyclase"/>
</dbReference>
<name>A0A7X0PJR3_9BURK</name>
<dbReference type="InterPro" id="IPR011006">
    <property type="entry name" value="CheY-like_superfamily"/>
</dbReference>
<feature type="domain" description="PAC" evidence="6">
    <location>
        <begin position="424"/>
        <end position="478"/>
    </location>
</feature>
<dbReference type="PROSITE" id="PS50887">
    <property type="entry name" value="GGDEF"/>
    <property type="match status" value="1"/>
</dbReference>
<dbReference type="SMART" id="SM00086">
    <property type="entry name" value="PAC"/>
    <property type="match status" value="2"/>
</dbReference>
<evidence type="ECO:0000259" key="6">
    <source>
        <dbReference type="PROSITE" id="PS50113"/>
    </source>
</evidence>
<dbReference type="Pfam" id="PF00563">
    <property type="entry name" value="EAL"/>
    <property type="match status" value="1"/>
</dbReference>
<evidence type="ECO:0000259" key="5">
    <source>
        <dbReference type="PROSITE" id="PS50112"/>
    </source>
</evidence>
<dbReference type="InterPro" id="IPR052155">
    <property type="entry name" value="Biofilm_reg_signaling"/>
</dbReference>
<dbReference type="SMART" id="SM00267">
    <property type="entry name" value="GGDEF"/>
    <property type="match status" value="1"/>
</dbReference>
<dbReference type="InterPro" id="IPR001789">
    <property type="entry name" value="Sig_transdc_resp-reg_receiver"/>
</dbReference>
<evidence type="ECO:0000259" key="7">
    <source>
        <dbReference type="PROSITE" id="PS50883"/>
    </source>
</evidence>
<dbReference type="AlphaFoldDB" id="A0A7X0PJR3"/>
<evidence type="ECO:0000256" key="1">
    <source>
        <dbReference type="ARBA" id="ARBA00022679"/>
    </source>
</evidence>
<proteinExistence type="predicted"/>
<dbReference type="NCBIfam" id="TIGR00229">
    <property type="entry name" value="sensory_box"/>
    <property type="match status" value="1"/>
</dbReference>
<feature type="domain" description="EAL" evidence="7">
    <location>
        <begin position="959"/>
        <end position="1213"/>
    </location>
</feature>
<dbReference type="SMART" id="SM00091">
    <property type="entry name" value="PAS"/>
    <property type="match status" value="1"/>
</dbReference>
<evidence type="ECO:0000313" key="9">
    <source>
        <dbReference type="EMBL" id="MBB6563034.1"/>
    </source>
</evidence>
<evidence type="ECO:0000256" key="2">
    <source>
        <dbReference type="ARBA" id="ARBA00022777"/>
    </source>
</evidence>
<dbReference type="GO" id="GO:0016301">
    <property type="term" value="F:kinase activity"/>
    <property type="evidence" value="ECO:0007669"/>
    <property type="project" value="UniProtKB-KW"/>
</dbReference>
<dbReference type="SUPFAM" id="SSF55785">
    <property type="entry name" value="PYP-like sensor domain (PAS domain)"/>
    <property type="match status" value="2"/>
</dbReference>
<dbReference type="EMBL" id="JACHLK010000016">
    <property type="protein sequence ID" value="MBB6563034.1"/>
    <property type="molecule type" value="Genomic_DNA"/>
</dbReference>
<feature type="domain" description="GGDEF" evidence="8">
    <location>
        <begin position="817"/>
        <end position="950"/>
    </location>
</feature>
<feature type="domain" description="PAS" evidence="5">
    <location>
        <begin position="479"/>
        <end position="549"/>
    </location>
</feature>
<accession>A0A7X0PJR3</accession>